<feature type="transmembrane region" description="Helical" evidence="2">
    <location>
        <begin position="12"/>
        <end position="31"/>
    </location>
</feature>
<evidence type="ECO:0000313" key="5">
    <source>
        <dbReference type="Proteomes" id="UP000606193"/>
    </source>
</evidence>
<dbReference type="Proteomes" id="UP000606193">
    <property type="component" value="Unassembled WGS sequence"/>
</dbReference>
<evidence type="ECO:0000256" key="1">
    <source>
        <dbReference type="SAM" id="MobiDB-lite"/>
    </source>
</evidence>
<name>A0ABR7N2P7_9FIRM</name>
<proteinExistence type="predicted"/>
<dbReference type="PANTHER" id="PTHR36442">
    <property type="entry name" value="CYCLIC-DI-AMP PHOSPHODIESTERASE PGPH"/>
    <property type="match status" value="1"/>
</dbReference>
<feature type="region of interest" description="Disordered" evidence="1">
    <location>
        <begin position="218"/>
        <end position="247"/>
    </location>
</feature>
<accession>A0ABR7N2P7</accession>
<keyword evidence="2" id="KW-0812">Transmembrane</keyword>
<feature type="transmembrane region" description="Helical" evidence="2">
    <location>
        <begin position="135"/>
        <end position="152"/>
    </location>
</feature>
<dbReference type="InterPro" id="IPR006674">
    <property type="entry name" value="HD_domain"/>
</dbReference>
<protein>
    <submittedName>
        <fullName evidence="4">HDIG domain-containing protein</fullName>
    </submittedName>
</protein>
<comment type="caution">
    <text evidence="4">The sequence shown here is derived from an EMBL/GenBank/DDBJ whole genome shotgun (WGS) entry which is preliminary data.</text>
</comment>
<dbReference type="InterPro" id="IPR052722">
    <property type="entry name" value="PgpH_phosphodiesterase"/>
</dbReference>
<keyword evidence="2" id="KW-0472">Membrane</keyword>
<evidence type="ECO:0000313" key="4">
    <source>
        <dbReference type="EMBL" id="MBC8562902.1"/>
    </source>
</evidence>
<dbReference type="NCBIfam" id="TIGR00277">
    <property type="entry name" value="HDIG"/>
    <property type="match status" value="1"/>
</dbReference>
<organism evidence="4 5">
    <name type="scientific">Jutongia huaianensis</name>
    <dbReference type="NCBI Taxonomy" id="2763668"/>
    <lineage>
        <taxon>Bacteria</taxon>
        <taxon>Bacillati</taxon>
        <taxon>Bacillota</taxon>
        <taxon>Clostridia</taxon>
        <taxon>Lachnospirales</taxon>
        <taxon>Lachnospiraceae</taxon>
        <taxon>Jutongia</taxon>
    </lineage>
</organism>
<feature type="transmembrane region" description="Helical" evidence="2">
    <location>
        <begin position="158"/>
        <end position="179"/>
    </location>
</feature>
<dbReference type="Gene3D" id="1.10.3210.10">
    <property type="entry name" value="Hypothetical protein af1432"/>
    <property type="match status" value="1"/>
</dbReference>
<dbReference type="InterPro" id="IPR006675">
    <property type="entry name" value="HDIG_dom"/>
</dbReference>
<evidence type="ECO:0000259" key="3">
    <source>
        <dbReference type="Pfam" id="PF01966"/>
    </source>
</evidence>
<dbReference type="EMBL" id="JACRSX010000013">
    <property type="protein sequence ID" value="MBC8562902.1"/>
    <property type="molecule type" value="Genomic_DNA"/>
</dbReference>
<dbReference type="Pfam" id="PF01966">
    <property type="entry name" value="HD"/>
    <property type="match status" value="1"/>
</dbReference>
<sequence>MERINEKRLFSIVMYLSLILGALICAGINRMTIAGMLVQVCYSLIIGVVFMTLLHTREDMLWAQIPEKLVYLFSFSVSLCLIGAASRYHIGLFWLLPLAVVGYLESVEIKAVTFGVLMLDYLCNAALVHKDINLLVGYFIMAAAIVMILSMLRDRKEMPYAGVILVALCIALFVIRCGFQSSEIFRQRYFLILEISSLVFVAVFSGILQIVCGTAGADSASDVPEMSPDVEAGIGPEPEENQRQEPEASVESFDMMAYLQDDYPLILQLKEEDTLYQHSYEISRLSGLAARELGCNEALAAVGGMFHEAGRMLSPDNYMEGNAVLAEQYGFPEDLAAVIRQHNTGSEIPKSPEAAVVMLSDCIVSTSEYLRKNGKRGAISDDQLVMSIFTNRINKGGLDEAGLTDAQLDTLKAFYVAHAFEI</sequence>
<dbReference type="SUPFAM" id="SSF109604">
    <property type="entry name" value="HD-domain/PDEase-like"/>
    <property type="match status" value="1"/>
</dbReference>
<gene>
    <name evidence="4" type="ORF">H8704_09750</name>
</gene>
<feature type="transmembrane region" description="Helical" evidence="2">
    <location>
        <begin position="109"/>
        <end position="128"/>
    </location>
</feature>
<feature type="domain" description="HD" evidence="3">
    <location>
        <begin position="276"/>
        <end position="362"/>
    </location>
</feature>
<feature type="transmembrane region" description="Helical" evidence="2">
    <location>
        <begin position="191"/>
        <end position="211"/>
    </location>
</feature>
<feature type="transmembrane region" description="Helical" evidence="2">
    <location>
        <begin position="69"/>
        <end position="89"/>
    </location>
</feature>
<keyword evidence="5" id="KW-1185">Reference proteome</keyword>
<dbReference type="RefSeq" id="WP_249298152.1">
    <property type="nucleotide sequence ID" value="NZ_JACRSX010000013.1"/>
</dbReference>
<evidence type="ECO:0000256" key="2">
    <source>
        <dbReference type="SAM" id="Phobius"/>
    </source>
</evidence>
<keyword evidence="2" id="KW-1133">Transmembrane helix</keyword>
<dbReference type="PANTHER" id="PTHR36442:SF1">
    <property type="entry name" value="CYCLIC-DI-AMP PHOSPHODIESTERASE PGPH"/>
    <property type="match status" value="1"/>
</dbReference>
<feature type="transmembrane region" description="Helical" evidence="2">
    <location>
        <begin position="37"/>
        <end position="57"/>
    </location>
</feature>
<reference evidence="4 5" key="1">
    <citation type="submission" date="2020-08" db="EMBL/GenBank/DDBJ databases">
        <title>Genome public.</title>
        <authorList>
            <person name="Liu C."/>
            <person name="Sun Q."/>
        </authorList>
    </citation>
    <scope>NUCLEOTIDE SEQUENCE [LARGE SCALE GENOMIC DNA]</scope>
    <source>
        <strain evidence="4 5">NSJ-37</strain>
    </source>
</reference>